<dbReference type="PANTHER" id="PTHR10067">
    <property type="entry name" value="PHOSPHATIDYLSERINE DECARBOXYLASE"/>
    <property type="match status" value="1"/>
</dbReference>
<evidence type="ECO:0000259" key="3">
    <source>
        <dbReference type="Pfam" id="PF12588"/>
    </source>
</evidence>
<dbReference type="STRING" id="1380566.A0A179FR73"/>
<name>A0A179FR73_METCM</name>
<dbReference type="GeneID" id="28847577"/>
<sequence>MVTQHGDHHHIPAHFRIHKPGAWLPADHRVHRQYLSNITSYIDSHPEEKLTPALEEFKQLIEGNSRVYMYFVQMFDEIPRKHPYWHDPTGVKQIRDYKHMLQVLNHIVTRAPEWTEAAESVGVVGVPMCAIFDYPMGTPSGHAAFLDPDVNRALKKVLNEWGKYLQSPASAEVLGDHKLGWFGQTGINDLVQVANAPYKSNMKFEEMFICDPTAKHMGFKSWDDFFTRKLHDSARPVASPTDDTVIANACESKVFNIEHNINLRDKFFAKGQPYSLVDMFAHDPLAHKFVGGTIYQAFLSALSYHRWHSPVSGTVKRAFVQDGTYFSEPLNEDDGDTDVKIDTRGITVAQGYLSALATRAVIVLEADEKAIGLVGFVGIGMDEVSTCDVTVREGQHVKKGDELGMFHFGGSSHCLVFGKGVRVEGFPGVGRDENVPVRGKLAVVKK</sequence>
<accession>A0A179FR73</accession>
<dbReference type="Pfam" id="PF12588">
    <property type="entry name" value="PSDC"/>
    <property type="match status" value="1"/>
</dbReference>
<keyword evidence="5" id="KW-1185">Reference proteome</keyword>
<evidence type="ECO:0000313" key="4">
    <source>
        <dbReference type="EMBL" id="OAQ67857.1"/>
    </source>
</evidence>
<feature type="domain" description="L-tryptophan decarboxylase PsiD-like" evidence="3">
    <location>
        <begin position="52"/>
        <end position="189"/>
    </location>
</feature>
<dbReference type="InterPro" id="IPR003817">
    <property type="entry name" value="PS_Dcarbxylase"/>
</dbReference>
<protein>
    <submittedName>
        <fullName evidence="4">Phosphatidylserine decarboxylase family protein</fullName>
    </submittedName>
</protein>
<dbReference type="RefSeq" id="XP_018144707.1">
    <property type="nucleotide sequence ID" value="XM_018283583.1"/>
</dbReference>
<organism evidence="4 5">
    <name type="scientific">Pochonia chlamydosporia 170</name>
    <dbReference type="NCBI Taxonomy" id="1380566"/>
    <lineage>
        <taxon>Eukaryota</taxon>
        <taxon>Fungi</taxon>
        <taxon>Dikarya</taxon>
        <taxon>Ascomycota</taxon>
        <taxon>Pezizomycotina</taxon>
        <taxon>Sordariomycetes</taxon>
        <taxon>Hypocreomycetidae</taxon>
        <taxon>Hypocreales</taxon>
        <taxon>Clavicipitaceae</taxon>
        <taxon>Pochonia</taxon>
    </lineage>
</organism>
<dbReference type="GO" id="GO:0005739">
    <property type="term" value="C:mitochondrion"/>
    <property type="evidence" value="ECO:0007669"/>
    <property type="project" value="TreeGrafter"/>
</dbReference>
<dbReference type="AlphaFoldDB" id="A0A179FR73"/>
<dbReference type="GO" id="GO:0006646">
    <property type="term" value="P:phosphatidylethanolamine biosynthetic process"/>
    <property type="evidence" value="ECO:0007669"/>
    <property type="project" value="TreeGrafter"/>
</dbReference>
<dbReference type="InterPro" id="IPR022237">
    <property type="entry name" value="PsiD-like"/>
</dbReference>
<proteinExistence type="predicted"/>
<evidence type="ECO:0000313" key="5">
    <source>
        <dbReference type="Proteomes" id="UP000078397"/>
    </source>
</evidence>
<keyword evidence="2" id="KW-0456">Lyase</keyword>
<keyword evidence="1" id="KW-0210">Decarboxylase</keyword>
<evidence type="ECO:0000256" key="1">
    <source>
        <dbReference type="ARBA" id="ARBA00022793"/>
    </source>
</evidence>
<dbReference type="Proteomes" id="UP000078397">
    <property type="component" value="Unassembled WGS sequence"/>
</dbReference>
<dbReference type="PANTHER" id="PTHR10067:SF9">
    <property type="entry name" value="PHOSPHATIDYLSERINE DECARBOXYLASE FAMILY PROTEIN (AFU_ORTHOLOGUE AFUA_7G01730)"/>
    <property type="match status" value="1"/>
</dbReference>
<dbReference type="GO" id="GO:0004609">
    <property type="term" value="F:phosphatidylserine decarboxylase activity"/>
    <property type="evidence" value="ECO:0007669"/>
    <property type="project" value="InterPro"/>
</dbReference>
<reference evidence="4 5" key="1">
    <citation type="journal article" date="2016" name="PLoS Pathog.">
        <title>Biosynthesis of antibiotic leucinostatins in bio-control fungus Purpureocillium lilacinum and their inhibition on phytophthora revealed by genome mining.</title>
        <authorList>
            <person name="Wang G."/>
            <person name="Liu Z."/>
            <person name="Lin R."/>
            <person name="Li E."/>
            <person name="Mao Z."/>
            <person name="Ling J."/>
            <person name="Yang Y."/>
            <person name="Yin W.B."/>
            <person name="Xie B."/>
        </authorList>
    </citation>
    <scope>NUCLEOTIDE SEQUENCE [LARGE SCALE GENOMIC DNA]</scope>
    <source>
        <strain evidence="4">170</strain>
    </source>
</reference>
<dbReference type="KEGG" id="pchm:VFPPC_04188"/>
<evidence type="ECO:0000256" key="2">
    <source>
        <dbReference type="ARBA" id="ARBA00023239"/>
    </source>
</evidence>
<gene>
    <name evidence="4" type="ORF">VFPPC_04188</name>
</gene>
<dbReference type="EMBL" id="LSBJ02000003">
    <property type="protein sequence ID" value="OAQ67857.1"/>
    <property type="molecule type" value="Genomic_DNA"/>
</dbReference>
<dbReference type="OrthoDB" id="5973539at2759"/>
<comment type="caution">
    <text evidence="4">The sequence shown here is derived from an EMBL/GenBank/DDBJ whole genome shotgun (WGS) entry which is preliminary data.</text>
</comment>
<dbReference type="Pfam" id="PF02666">
    <property type="entry name" value="PS_Dcarbxylase"/>
    <property type="match status" value="1"/>
</dbReference>